<sequence>MYRVRAEIASLNEKQACADCLDDLYLVSQLPIDPHGRGLNCDYCGELMMTVSLEWAANHCESVFENFYQPTGDEMKVVIYGREPDGDDMHTCVTGLLPNANSDLIDDLAQLLLLRLDQEDGNDPDPYYIRHSRLGHFFSAYWQRMSESLRSEARLCNPLAVQNLESFFGPVVRDSTLQGQQVVKISGPGTDMAELHRARVFQSLDVLEDAMKHPEAQLGPLPKGMGRAGRMNASGVSVFYGATSAEVARAEVRPPVGSTVLLGRFALVRPMRLLDLDALSELEPDPALSLFDPTARTAHGHCDFLAKLVTRLTMPVMPQDEESSYLITQAIADYLATDVDLDLDGIVFRSAQASKTEEGDVGRNVVLFHKSSRVDKAELRYKRNRTAQVTEEDEGDLRWEPYIWWGAPPDQATWSDPSHTDQRLVSLSVVHDSLELHRIEAIKFTAKIYEVRSIPNILAAL</sequence>
<reference evidence="3" key="1">
    <citation type="journal article" date="2020" name="MBio">
        <title>Horizontal gene transfer to a defensive symbiont with a reduced genome amongst a multipartite beetle microbiome.</title>
        <authorList>
            <person name="Waterworth S.C."/>
            <person name="Florez L.V."/>
            <person name="Rees E.R."/>
            <person name="Hertweck C."/>
            <person name="Kaltenpoth M."/>
            <person name="Kwan J.C."/>
        </authorList>
    </citation>
    <scope>NUCLEOTIDE SEQUENCE [LARGE SCALE GENOMIC DNA]</scope>
</reference>
<dbReference type="Proteomes" id="UP000487117">
    <property type="component" value="Unassembled WGS sequence"/>
</dbReference>
<evidence type="ECO:0000313" key="3">
    <source>
        <dbReference type="Proteomes" id="UP000487117"/>
    </source>
</evidence>
<name>A0A7V8FJ70_STEMA</name>
<gene>
    <name evidence="2" type="ORF">GAK31_00379</name>
</gene>
<dbReference type="Pfam" id="PF08808">
    <property type="entry name" value="RES"/>
    <property type="match status" value="1"/>
</dbReference>
<dbReference type="SMART" id="SM00953">
    <property type="entry name" value="RES"/>
    <property type="match status" value="1"/>
</dbReference>
<evidence type="ECO:0000259" key="1">
    <source>
        <dbReference type="SMART" id="SM00953"/>
    </source>
</evidence>
<protein>
    <recommendedName>
        <fullName evidence="1">RES domain-containing protein</fullName>
    </recommendedName>
</protein>
<dbReference type="AlphaFoldDB" id="A0A7V8FJ70"/>
<dbReference type="InterPro" id="IPR014914">
    <property type="entry name" value="RES_dom"/>
</dbReference>
<proteinExistence type="predicted"/>
<dbReference type="EMBL" id="WNDS01000001">
    <property type="protein sequence ID" value="KAF1017120.1"/>
    <property type="molecule type" value="Genomic_DNA"/>
</dbReference>
<organism evidence="2 3">
    <name type="scientific">Stenotrophomonas maltophilia</name>
    <name type="common">Pseudomonas maltophilia</name>
    <name type="synonym">Xanthomonas maltophilia</name>
    <dbReference type="NCBI Taxonomy" id="40324"/>
    <lineage>
        <taxon>Bacteria</taxon>
        <taxon>Pseudomonadati</taxon>
        <taxon>Pseudomonadota</taxon>
        <taxon>Gammaproteobacteria</taxon>
        <taxon>Lysobacterales</taxon>
        <taxon>Lysobacteraceae</taxon>
        <taxon>Stenotrophomonas</taxon>
        <taxon>Stenotrophomonas maltophilia group</taxon>
    </lineage>
</organism>
<feature type="domain" description="RES" evidence="1">
    <location>
        <begin position="214"/>
        <end position="381"/>
    </location>
</feature>
<evidence type="ECO:0000313" key="2">
    <source>
        <dbReference type="EMBL" id="KAF1017120.1"/>
    </source>
</evidence>
<comment type="caution">
    <text evidence="2">The sequence shown here is derived from an EMBL/GenBank/DDBJ whole genome shotgun (WGS) entry which is preliminary data.</text>
</comment>
<accession>A0A7V8FJ70</accession>